<protein>
    <submittedName>
        <fullName evidence="2">Uncharacterized protein</fullName>
    </submittedName>
</protein>
<reference evidence="2 3" key="1">
    <citation type="submission" date="2023-11" db="EMBL/GenBank/DDBJ databases">
        <authorList>
            <person name="Okamura Y."/>
        </authorList>
    </citation>
    <scope>NUCLEOTIDE SEQUENCE [LARGE SCALE GENOMIC DNA]</scope>
</reference>
<feature type="region of interest" description="Disordered" evidence="1">
    <location>
        <begin position="103"/>
        <end position="123"/>
    </location>
</feature>
<evidence type="ECO:0000256" key="1">
    <source>
        <dbReference type="SAM" id="MobiDB-lite"/>
    </source>
</evidence>
<gene>
    <name evidence="2" type="ORF">LNINA_LOCUS9025</name>
</gene>
<name>A0AAV1JM63_9NEOP</name>
<sequence length="139" mass="15132">MVHINEWRYARSTRGCVSADGGLRDHTRRPRDRCVTQRAGSPRPAPLAVRNLSPSVSSQKTSISCGCCGGRWCGVHASGIRGAWCQCKRRLAVRLYPLGPGGSRSLPAPAAGRPRPDVNANDLDSTNRYTSLYNLVIIM</sequence>
<comment type="caution">
    <text evidence="2">The sequence shown here is derived from an EMBL/GenBank/DDBJ whole genome shotgun (WGS) entry which is preliminary data.</text>
</comment>
<evidence type="ECO:0000313" key="2">
    <source>
        <dbReference type="EMBL" id="CAK1549750.1"/>
    </source>
</evidence>
<proteinExistence type="predicted"/>
<feature type="region of interest" description="Disordered" evidence="1">
    <location>
        <begin position="27"/>
        <end position="46"/>
    </location>
</feature>
<accession>A0AAV1JM63</accession>
<organism evidence="2 3">
    <name type="scientific">Leptosia nina</name>
    <dbReference type="NCBI Taxonomy" id="320188"/>
    <lineage>
        <taxon>Eukaryota</taxon>
        <taxon>Metazoa</taxon>
        <taxon>Ecdysozoa</taxon>
        <taxon>Arthropoda</taxon>
        <taxon>Hexapoda</taxon>
        <taxon>Insecta</taxon>
        <taxon>Pterygota</taxon>
        <taxon>Neoptera</taxon>
        <taxon>Endopterygota</taxon>
        <taxon>Lepidoptera</taxon>
        <taxon>Glossata</taxon>
        <taxon>Ditrysia</taxon>
        <taxon>Papilionoidea</taxon>
        <taxon>Pieridae</taxon>
        <taxon>Pierinae</taxon>
        <taxon>Leptosia</taxon>
    </lineage>
</organism>
<keyword evidence="3" id="KW-1185">Reference proteome</keyword>
<evidence type="ECO:0000313" key="3">
    <source>
        <dbReference type="Proteomes" id="UP001497472"/>
    </source>
</evidence>
<dbReference type="EMBL" id="CAVLEF010000040">
    <property type="protein sequence ID" value="CAK1549750.1"/>
    <property type="molecule type" value="Genomic_DNA"/>
</dbReference>
<dbReference type="Proteomes" id="UP001497472">
    <property type="component" value="Unassembled WGS sequence"/>
</dbReference>
<dbReference type="AlphaFoldDB" id="A0AAV1JM63"/>